<reference evidence="2 3" key="1">
    <citation type="submission" date="2021-06" db="EMBL/GenBank/DDBJ databases">
        <authorList>
            <person name="Kallberg Y."/>
            <person name="Tangrot J."/>
            <person name="Rosling A."/>
        </authorList>
    </citation>
    <scope>NUCLEOTIDE SEQUENCE [LARGE SCALE GENOMIC DNA]</scope>
    <source>
        <strain evidence="2 3">120-4 pot B 10/14</strain>
    </source>
</reference>
<dbReference type="Gene3D" id="3.80.10.10">
    <property type="entry name" value="Ribonuclease Inhibitor"/>
    <property type="match status" value="1"/>
</dbReference>
<dbReference type="InterPro" id="IPR032675">
    <property type="entry name" value="LRR_dom_sf"/>
</dbReference>
<dbReference type="InterPro" id="IPR006553">
    <property type="entry name" value="Leu-rich_rpt_Cys-con_subtyp"/>
</dbReference>
<dbReference type="SMART" id="SM00367">
    <property type="entry name" value="LRR_CC"/>
    <property type="match status" value="5"/>
</dbReference>
<accession>A0ABN7U561</accession>
<evidence type="ECO:0000256" key="1">
    <source>
        <dbReference type="SAM" id="MobiDB-lite"/>
    </source>
</evidence>
<feature type="compositionally biased region" description="Acidic residues" evidence="1">
    <location>
        <begin position="446"/>
        <end position="469"/>
    </location>
</feature>
<gene>
    <name evidence="2" type="ORF">GMARGA_LOCUS1437</name>
</gene>
<dbReference type="SUPFAM" id="SSF52047">
    <property type="entry name" value="RNI-like"/>
    <property type="match status" value="1"/>
</dbReference>
<name>A0ABN7U561_GIGMA</name>
<proteinExistence type="predicted"/>
<sequence length="535" mass="61560">MSVTNLSRYTSEFLENLTDDKKRNQTQRRLREGFKFTSKQVPQETIEEMAHQLLWDKLSIWDIRAEAYASALLAKNANAVEATKFPDITKEANKIQRDNQKKAEANYIDYPDHFILESVRERLNSYDVSTLPDLQALADVIVMLCIHLAELTTLCITDARVTGYVKNRGKPGVKWFNRFLKNYDLIPKYLRKIGAIYGMVAHDAKNMVHAYTITGQCLWHSPDNHTSLVQNYVIVNCRKKASSYPNLKHLNLWDNRMITDEGLCQIAQSCNKLEYLNIFYCNGITDKSLNKIAKSCYNLREFYFSEAYWITDKSISHILNLCTNLLSLDILSSRGKIKDAGILVQTHLKLEYLNFAYVMAFWDDSLICGFITKPLVCNVIQSCPKLQHHKLGFCNISDTTIKEIACSCLNLKYLNLEGCKNISKKVVKQLNPSIYIENYNSSYEQSDSESSDISDSDPDNNTQSEDEITSNEQNLEENPMNSYLPPPNPIFTSIFDENDFIFAFSNYIRISSGMTDPERNNLFNSIFWEILWQGV</sequence>
<dbReference type="PANTHER" id="PTHR13318">
    <property type="entry name" value="PARTNER OF PAIRED, ISOFORM B-RELATED"/>
    <property type="match status" value="1"/>
</dbReference>
<organism evidence="2 3">
    <name type="scientific">Gigaspora margarita</name>
    <dbReference type="NCBI Taxonomy" id="4874"/>
    <lineage>
        <taxon>Eukaryota</taxon>
        <taxon>Fungi</taxon>
        <taxon>Fungi incertae sedis</taxon>
        <taxon>Mucoromycota</taxon>
        <taxon>Glomeromycotina</taxon>
        <taxon>Glomeromycetes</taxon>
        <taxon>Diversisporales</taxon>
        <taxon>Gigasporaceae</taxon>
        <taxon>Gigaspora</taxon>
    </lineage>
</organism>
<keyword evidence="3" id="KW-1185">Reference proteome</keyword>
<feature type="region of interest" description="Disordered" evidence="1">
    <location>
        <begin position="442"/>
        <end position="482"/>
    </location>
</feature>
<protein>
    <submittedName>
        <fullName evidence="2">33403_t:CDS:1</fullName>
    </submittedName>
</protein>
<evidence type="ECO:0000313" key="2">
    <source>
        <dbReference type="EMBL" id="CAG8485074.1"/>
    </source>
</evidence>
<dbReference type="Pfam" id="PF13516">
    <property type="entry name" value="LRR_6"/>
    <property type="match status" value="2"/>
</dbReference>
<comment type="caution">
    <text evidence="2">The sequence shown here is derived from an EMBL/GenBank/DDBJ whole genome shotgun (WGS) entry which is preliminary data.</text>
</comment>
<dbReference type="EMBL" id="CAJVQB010000372">
    <property type="protein sequence ID" value="CAG8485074.1"/>
    <property type="molecule type" value="Genomic_DNA"/>
</dbReference>
<evidence type="ECO:0000313" key="3">
    <source>
        <dbReference type="Proteomes" id="UP000789901"/>
    </source>
</evidence>
<dbReference type="PANTHER" id="PTHR13318:SF190">
    <property type="entry name" value="PARTNER OF PAIRED, ISOFORM B"/>
    <property type="match status" value="1"/>
</dbReference>
<dbReference type="Proteomes" id="UP000789901">
    <property type="component" value="Unassembled WGS sequence"/>
</dbReference>
<dbReference type="InterPro" id="IPR001611">
    <property type="entry name" value="Leu-rich_rpt"/>
</dbReference>